<evidence type="ECO:0000256" key="5">
    <source>
        <dbReference type="ARBA" id="ARBA00023136"/>
    </source>
</evidence>
<evidence type="ECO:0000256" key="2">
    <source>
        <dbReference type="ARBA" id="ARBA00022448"/>
    </source>
</evidence>
<dbReference type="InterPro" id="IPR050495">
    <property type="entry name" value="ATG22/LtaA_families"/>
</dbReference>
<dbReference type="PANTHER" id="PTHR23519">
    <property type="entry name" value="AUTOPHAGY-RELATED PROTEIN 22"/>
    <property type="match status" value="1"/>
</dbReference>
<evidence type="ECO:0000256" key="6">
    <source>
        <dbReference type="SAM" id="Phobius"/>
    </source>
</evidence>
<evidence type="ECO:0000256" key="4">
    <source>
        <dbReference type="ARBA" id="ARBA00022989"/>
    </source>
</evidence>
<feature type="transmembrane region" description="Helical" evidence="6">
    <location>
        <begin position="262"/>
        <end position="285"/>
    </location>
</feature>
<dbReference type="PANTHER" id="PTHR23519:SF1">
    <property type="entry name" value="AUTOPHAGY-RELATED PROTEIN 22"/>
    <property type="match status" value="1"/>
</dbReference>
<protein>
    <submittedName>
        <fullName evidence="7">MFS transporter</fullName>
    </submittedName>
</protein>
<keyword evidence="2" id="KW-0813">Transport</keyword>
<sequence length="454" mass="50722">MRDLEKFEMHANSLCFVFMKTKKRVQNAWAMYDWANSAYNLVITSTVFPAYYVAVTGGEGAPKVSFFGWHVTNSTLLEYSLALAYFIIALLSPILSAIADVRGNKKSYMKFYCYLGALACMTLFFFKPANIELGIIASMIAAIGYCGSLVFYNAYLPEIALKEEQDKLSAKGFTYGYIGSVLLQLICFVFLFSDFADGTFAARLSFLLVGVWWLGFAQIAFYYLPGKAGNTVHQQSGSIWTRGFSELGKVWQQVKQMPVLKWYLIAFFFYSMGVQTVMLAATIFGSKEVKKYVDGQWVNLDAKDLIPAILIIQLVAIPGAILMASLAKRLGNIKVLLAVVVFWIGICIAAYFTYTNIQFYVLAVCVGLVMGGIQSLSRSTYSKLLPAGTSDTTSFFSLYDVMEKMSIVLGMFSFALVEHIFESMRYSILALILFFILGMSVLCFVLKVQRRPGL</sequence>
<dbReference type="Pfam" id="PF11700">
    <property type="entry name" value="ATG22"/>
    <property type="match status" value="1"/>
</dbReference>
<gene>
    <name evidence="7" type="ORF">GCM10023092_12010</name>
</gene>
<feature type="transmembrane region" description="Helical" evidence="6">
    <location>
        <begin position="79"/>
        <end position="99"/>
    </location>
</feature>
<feature type="transmembrane region" description="Helical" evidence="6">
    <location>
        <begin position="305"/>
        <end position="326"/>
    </location>
</feature>
<evidence type="ECO:0000256" key="1">
    <source>
        <dbReference type="ARBA" id="ARBA00004127"/>
    </source>
</evidence>
<dbReference type="Gene3D" id="1.20.1250.20">
    <property type="entry name" value="MFS general substrate transporter like domains"/>
    <property type="match status" value="1"/>
</dbReference>
<dbReference type="Proteomes" id="UP001501410">
    <property type="component" value="Unassembled WGS sequence"/>
</dbReference>
<feature type="transmembrane region" description="Helical" evidence="6">
    <location>
        <begin position="204"/>
        <end position="224"/>
    </location>
</feature>
<evidence type="ECO:0000313" key="7">
    <source>
        <dbReference type="EMBL" id="GAA4452709.1"/>
    </source>
</evidence>
<reference evidence="8" key="1">
    <citation type="journal article" date="2019" name="Int. J. Syst. Evol. Microbiol.">
        <title>The Global Catalogue of Microorganisms (GCM) 10K type strain sequencing project: providing services to taxonomists for standard genome sequencing and annotation.</title>
        <authorList>
            <consortium name="The Broad Institute Genomics Platform"/>
            <consortium name="The Broad Institute Genome Sequencing Center for Infectious Disease"/>
            <person name="Wu L."/>
            <person name="Ma J."/>
        </authorList>
    </citation>
    <scope>NUCLEOTIDE SEQUENCE [LARGE SCALE GENOMIC DNA]</scope>
    <source>
        <strain evidence="8">JCM 31921</strain>
    </source>
</reference>
<feature type="transmembrane region" description="Helical" evidence="6">
    <location>
        <begin position="133"/>
        <end position="152"/>
    </location>
</feature>
<proteinExistence type="predicted"/>
<keyword evidence="3 6" id="KW-0812">Transmembrane</keyword>
<evidence type="ECO:0000256" key="3">
    <source>
        <dbReference type="ARBA" id="ARBA00022692"/>
    </source>
</evidence>
<feature type="transmembrane region" description="Helical" evidence="6">
    <location>
        <begin position="111"/>
        <end position="127"/>
    </location>
</feature>
<accession>A0ABP8MNY6</accession>
<feature type="transmembrane region" description="Helical" evidence="6">
    <location>
        <begin position="405"/>
        <end position="421"/>
    </location>
</feature>
<feature type="transmembrane region" description="Helical" evidence="6">
    <location>
        <begin position="357"/>
        <end position="376"/>
    </location>
</feature>
<dbReference type="EMBL" id="BAABEZ010000018">
    <property type="protein sequence ID" value="GAA4452709.1"/>
    <property type="molecule type" value="Genomic_DNA"/>
</dbReference>
<name>A0ABP8MNY6_9BACT</name>
<dbReference type="SUPFAM" id="SSF103473">
    <property type="entry name" value="MFS general substrate transporter"/>
    <property type="match status" value="1"/>
</dbReference>
<comment type="subcellular location">
    <subcellularLocation>
        <location evidence="1">Endomembrane system</location>
        <topology evidence="1">Multi-pass membrane protein</topology>
    </subcellularLocation>
</comment>
<evidence type="ECO:0000313" key="8">
    <source>
        <dbReference type="Proteomes" id="UP001501410"/>
    </source>
</evidence>
<dbReference type="InterPro" id="IPR024671">
    <property type="entry name" value="Atg22-like"/>
</dbReference>
<feature type="transmembrane region" description="Helical" evidence="6">
    <location>
        <begin position="427"/>
        <end position="446"/>
    </location>
</feature>
<keyword evidence="8" id="KW-1185">Reference proteome</keyword>
<organism evidence="7 8">
    <name type="scientific">Rurimicrobium arvi</name>
    <dbReference type="NCBI Taxonomy" id="2049916"/>
    <lineage>
        <taxon>Bacteria</taxon>
        <taxon>Pseudomonadati</taxon>
        <taxon>Bacteroidota</taxon>
        <taxon>Chitinophagia</taxon>
        <taxon>Chitinophagales</taxon>
        <taxon>Chitinophagaceae</taxon>
        <taxon>Rurimicrobium</taxon>
    </lineage>
</organism>
<comment type="caution">
    <text evidence="7">The sequence shown here is derived from an EMBL/GenBank/DDBJ whole genome shotgun (WGS) entry which is preliminary data.</text>
</comment>
<keyword evidence="4 6" id="KW-1133">Transmembrane helix</keyword>
<feature type="transmembrane region" description="Helical" evidence="6">
    <location>
        <begin position="173"/>
        <end position="192"/>
    </location>
</feature>
<dbReference type="InterPro" id="IPR036259">
    <property type="entry name" value="MFS_trans_sf"/>
</dbReference>
<feature type="transmembrane region" description="Helical" evidence="6">
    <location>
        <begin position="333"/>
        <end position="351"/>
    </location>
</feature>
<keyword evidence="5 6" id="KW-0472">Membrane</keyword>